<keyword evidence="1 10" id="KW-0820">tRNA-binding</keyword>
<dbReference type="GO" id="GO:0002940">
    <property type="term" value="P:tRNA N2-guanine methylation"/>
    <property type="evidence" value="ECO:0007669"/>
    <property type="project" value="TreeGrafter"/>
</dbReference>
<organism evidence="12 13">
    <name type="scientific">Saccharolobus caldissimus</name>
    <dbReference type="NCBI Taxonomy" id="1702097"/>
    <lineage>
        <taxon>Archaea</taxon>
        <taxon>Thermoproteota</taxon>
        <taxon>Thermoprotei</taxon>
        <taxon>Sulfolobales</taxon>
        <taxon>Sulfolobaceae</taxon>
        <taxon>Saccharolobus</taxon>
    </lineage>
</organism>
<dbReference type="InterPro" id="IPR022923">
    <property type="entry name" value="TRM1_arc_bac"/>
</dbReference>
<reference evidence="12 13" key="1">
    <citation type="journal article" date="2022" name="Microbiol. Resour. Announc.">
        <title>Complete Genome Sequence of the Hyperthermophilic and Acidophilic Archaeon Saccharolobus caldissimus Strain HS-3T.</title>
        <authorList>
            <person name="Sakai H.D."/>
            <person name="Kurosawa N."/>
        </authorList>
    </citation>
    <scope>NUCLEOTIDE SEQUENCE [LARGE SCALE GENOMIC DNA]</scope>
    <source>
        <strain evidence="12 13">JCM32116</strain>
    </source>
</reference>
<evidence type="ECO:0000313" key="13">
    <source>
        <dbReference type="Proteomes" id="UP001319921"/>
    </source>
</evidence>
<evidence type="ECO:0000256" key="11">
    <source>
        <dbReference type="PROSITE-ProRule" id="PRU00958"/>
    </source>
</evidence>
<proteinExistence type="inferred from homology"/>
<dbReference type="Pfam" id="PF02005">
    <property type="entry name" value="TRM"/>
    <property type="match status" value="1"/>
</dbReference>
<feature type="binding site" evidence="10">
    <location>
        <position position="115"/>
    </location>
    <ligand>
        <name>S-adenosyl-L-methionine</name>
        <dbReference type="ChEBI" id="CHEBI:59789"/>
    </ligand>
</feature>
<evidence type="ECO:0000256" key="4">
    <source>
        <dbReference type="ARBA" id="ARBA00022691"/>
    </source>
</evidence>
<evidence type="ECO:0000256" key="3">
    <source>
        <dbReference type="ARBA" id="ARBA00022679"/>
    </source>
</evidence>
<dbReference type="GO" id="GO:0000049">
    <property type="term" value="F:tRNA binding"/>
    <property type="evidence" value="ECO:0007669"/>
    <property type="project" value="UniProtKB-UniRule"/>
</dbReference>
<dbReference type="GeneID" id="68865568"/>
<dbReference type="Proteomes" id="UP001319921">
    <property type="component" value="Chromosome"/>
</dbReference>
<feature type="binding site" evidence="10">
    <location>
        <position position="69"/>
    </location>
    <ligand>
        <name>S-adenosyl-L-methionine</name>
        <dbReference type="ChEBI" id="CHEBI:59789"/>
    </ligand>
</feature>
<dbReference type="EMBL" id="AP025226">
    <property type="protein sequence ID" value="BDB97810.1"/>
    <property type="molecule type" value="Genomic_DNA"/>
</dbReference>
<protein>
    <recommendedName>
        <fullName evidence="9 10">tRNA (guanine(26)-N(2))-dimethyltransferase</fullName>
        <ecNumber evidence="9 10">2.1.1.216</ecNumber>
    </recommendedName>
    <alternativeName>
        <fullName evidence="10">tRNA 2,2-dimethylguanosine-26 methyltransferase</fullName>
    </alternativeName>
    <alternativeName>
        <fullName evidence="10">tRNA(guanine-26,N(2)-N(2)) methyltransferase</fullName>
    </alternativeName>
    <alternativeName>
        <fullName evidence="10">tRNA(m(2,2)G26)dimethyltransferase</fullName>
    </alternativeName>
</protein>
<dbReference type="PANTHER" id="PTHR10631:SF3">
    <property type="entry name" value="TRNA (GUANINE(26)-N(2))-DIMETHYLTRANSFERASE"/>
    <property type="match status" value="1"/>
</dbReference>
<dbReference type="PROSITE" id="PS51626">
    <property type="entry name" value="SAM_MT_TRM1"/>
    <property type="match status" value="1"/>
</dbReference>
<dbReference type="SUPFAM" id="SSF53335">
    <property type="entry name" value="S-adenosyl-L-methionine-dependent methyltransferases"/>
    <property type="match status" value="1"/>
</dbReference>
<dbReference type="AlphaFoldDB" id="A0AAQ4CPS9"/>
<dbReference type="GO" id="GO:0160104">
    <property type="term" value="F:tRNA (guanine(26)-N2)-dimethyltransferase activity"/>
    <property type="evidence" value="ECO:0007669"/>
    <property type="project" value="UniProtKB-UniRule"/>
</dbReference>
<dbReference type="NCBIfam" id="NF003331">
    <property type="entry name" value="PRK04338.1-7"/>
    <property type="match status" value="1"/>
</dbReference>
<keyword evidence="4 10" id="KW-0949">S-adenosyl-L-methionine</keyword>
<dbReference type="GO" id="GO:0046872">
    <property type="term" value="F:metal ion binding"/>
    <property type="evidence" value="ECO:0007669"/>
    <property type="project" value="UniProtKB-KW"/>
</dbReference>
<evidence type="ECO:0000256" key="8">
    <source>
        <dbReference type="ARBA" id="ARBA00022884"/>
    </source>
</evidence>
<dbReference type="InterPro" id="IPR042296">
    <property type="entry name" value="tRNA_met_Trm1_C"/>
</dbReference>
<keyword evidence="8 10" id="KW-0694">RNA-binding</keyword>
<feature type="binding site" evidence="10">
    <location>
        <position position="114"/>
    </location>
    <ligand>
        <name>S-adenosyl-L-methionine</name>
        <dbReference type="ChEBI" id="CHEBI:59789"/>
    </ligand>
</feature>
<dbReference type="InterPro" id="IPR002905">
    <property type="entry name" value="Trm1"/>
</dbReference>
<keyword evidence="7 10" id="KW-0862">Zinc</keyword>
<evidence type="ECO:0000256" key="10">
    <source>
        <dbReference type="HAMAP-Rule" id="MF_00290"/>
    </source>
</evidence>
<feature type="binding site" evidence="10">
    <location>
        <position position="87"/>
    </location>
    <ligand>
        <name>S-adenosyl-L-methionine</name>
        <dbReference type="ChEBI" id="CHEBI:59789"/>
    </ligand>
</feature>
<evidence type="ECO:0000256" key="6">
    <source>
        <dbReference type="ARBA" id="ARBA00022723"/>
    </source>
</evidence>
<gene>
    <name evidence="10" type="primary">trm1</name>
    <name evidence="12" type="ORF">SACC_08270</name>
</gene>
<comment type="function">
    <text evidence="10">Dimethylates a single guanine residue at position 26 of a number of tRNAs using S-adenosyl-L-methionine as donor of the methyl groups.</text>
</comment>
<keyword evidence="13" id="KW-1185">Reference proteome</keyword>
<dbReference type="KEGG" id="scas:SACC_08270"/>
<keyword evidence="3 10" id="KW-0808">Transferase</keyword>
<keyword evidence="5 10" id="KW-0819">tRNA processing</keyword>
<comment type="catalytic activity">
    <reaction evidence="10">
        <text>guanosine(26) in tRNA + 2 S-adenosyl-L-methionine = N(2)-dimethylguanosine(26) in tRNA + 2 S-adenosyl-L-homocysteine + 2 H(+)</text>
        <dbReference type="Rhea" id="RHEA:43140"/>
        <dbReference type="Rhea" id="RHEA-COMP:10359"/>
        <dbReference type="Rhea" id="RHEA-COMP:10360"/>
        <dbReference type="ChEBI" id="CHEBI:15378"/>
        <dbReference type="ChEBI" id="CHEBI:57856"/>
        <dbReference type="ChEBI" id="CHEBI:59789"/>
        <dbReference type="ChEBI" id="CHEBI:74269"/>
        <dbReference type="ChEBI" id="CHEBI:74513"/>
        <dbReference type="EC" id="2.1.1.216"/>
    </reaction>
</comment>
<dbReference type="NCBIfam" id="TIGR00308">
    <property type="entry name" value="TRM1"/>
    <property type="match status" value="1"/>
</dbReference>
<feature type="binding site" evidence="10">
    <location>
        <position position="266"/>
    </location>
    <ligand>
        <name>Zn(2+)</name>
        <dbReference type="ChEBI" id="CHEBI:29105"/>
    </ligand>
</feature>
<keyword evidence="6 10" id="KW-0479">Metal-binding</keyword>
<evidence type="ECO:0000256" key="1">
    <source>
        <dbReference type="ARBA" id="ARBA00022555"/>
    </source>
</evidence>
<dbReference type="Gene3D" id="3.30.56.70">
    <property type="entry name" value="N2,N2-dimethylguanosine tRNA methyltransferase, C-terminal domain"/>
    <property type="match status" value="1"/>
</dbReference>
<evidence type="ECO:0000313" key="12">
    <source>
        <dbReference type="EMBL" id="BDB97810.1"/>
    </source>
</evidence>
<feature type="binding site" evidence="10">
    <location>
        <position position="44"/>
    </location>
    <ligand>
        <name>S-adenosyl-L-methionine</name>
        <dbReference type="ChEBI" id="CHEBI:59789"/>
    </ligand>
</feature>
<dbReference type="HAMAP" id="MF_00290">
    <property type="entry name" value="tRNA_dimethyltr_TRM1"/>
    <property type="match status" value="1"/>
</dbReference>
<evidence type="ECO:0000256" key="5">
    <source>
        <dbReference type="ARBA" id="ARBA00022694"/>
    </source>
</evidence>
<sequence>MKLKEIVEGKVKIFIPDPNEYLVNGKFDPAWAPVFYNPKMIFNRDLSVIVVSVVKPKIIVDALSATGVRGIRYYIESWKSEELILNDKNPEAIKLIQLNLKYNNIEEAKVYNRDANSLLYEIKADYVDIDPFGSPAPFILSSISSIIRNGIAAFTATDLSPLEGSSKLSCRRKYDAINFKLSSSKEIGIRILIGKIIREAAILEKTVYPLFSFYADYYYRLFLKVDKGAKKADKNIINNLKYFGECPRCGYQQFLQDNCKTLCPKCGTEMIIVGPLYSGPLIDSEFIRLLIEAHEKFTYISTFDRVKKLLNLISNESKYTSVYYKLDKLASKLKIPKLPSIANVLECLGQASRTHFDPKGIKTDKEYEEIIKCLKS</sequence>
<keyword evidence="2 10" id="KW-0489">Methyltransferase</keyword>
<dbReference type="RefSeq" id="WP_229571778.1">
    <property type="nucleotide sequence ID" value="NZ_AP025226.1"/>
</dbReference>
<evidence type="ECO:0000256" key="2">
    <source>
        <dbReference type="ARBA" id="ARBA00022603"/>
    </source>
</evidence>
<evidence type="ECO:0000256" key="9">
    <source>
        <dbReference type="ARBA" id="ARBA00039099"/>
    </source>
</evidence>
<evidence type="ECO:0000256" key="7">
    <source>
        <dbReference type="ARBA" id="ARBA00022833"/>
    </source>
</evidence>
<feature type="binding site" evidence="10">
    <location>
        <position position="263"/>
    </location>
    <ligand>
        <name>Zn(2+)</name>
        <dbReference type="ChEBI" id="CHEBI:29105"/>
    </ligand>
</feature>
<feature type="binding site" evidence="10">
    <location>
        <position position="249"/>
    </location>
    <ligand>
        <name>Zn(2+)</name>
        <dbReference type="ChEBI" id="CHEBI:29105"/>
    </ligand>
</feature>
<name>A0AAQ4CPS9_9CREN</name>
<accession>A0AAQ4CPS9</accession>
<dbReference type="PANTHER" id="PTHR10631">
    <property type="entry name" value="N 2 ,N 2 -DIMETHYLGUANOSINE TRNA METHYLTRANSFERASE"/>
    <property type="match status" value="1"/>
</dbReference>
<dbReference type="FunFam" id="3.40.50.150:FF:000272">
    <property type="entry name" value="tRNA (guanine(26)-N(2))-dimethyltransferase"/>
    <property type="match status" value="1"/>
</dbReference>
<comment type="similarity">
    <text evidence="10 11">Belongs to the class I-like SAM-binding methyltransferase superfamily. Trm1 family.</text>
</comment>
<dbReference type="Gene3D" id="3.40.50.150">
    <property type="entry name" value="Vaccinia Virus protein VP39"/>
    <property type="match status" value="1"/>
</dbReference>
<dbReference type="InterPro" id="IPR029063">
    <property type="entry name" value="SAM-dependent_MTases_sf"/>
</dbReference>
<dbReference type="EC" id="2.1.1.216" evidence="9 10"/>
<feature type="binding site" evidence="10">
    <location>
        <position position="246"/>
    </location>
    <ligand>
        <name>Zn(2+)</name>
        <dbReference type="ChEBI" id="CHEBI:29105"/>
    </ligand>
</feature>